<dbReference type="RefSeq" id="WP_161087879.1">
    <property type="nucleotide sequence ID" value="NZ_WWCX01000213.1"/>
</dbReference>
<name>A0A845H3A7_9BURK</name>
<evidence type="ECO:0000313" key="1">
    <source>
        <dbReference type="EMBL" id="MYM99139.1"/>
    </source>
</evidence>
<comment type="caution">
    <text evidence="1">The sequence shown here is derived from an EMBL/GenBank/DDBJ whole genome shotgun (WGS) entry which is preliminary data.</text>
</comment>
<dbReference type="EMBL" id="WWCX01000213">
    <property type="protein sequence ID" value="MYM99139.1"/>
    <property type="molecule type" value="Genomic_DNA"/>
</dbReference>
<proteinExistence type="predicted"/>
<organism evidence="1 2">
    <name type="scientific">Duganella vulcania</name>
    <dbReference type="NCBI Taxonomy" id="2692166"/>
    <lineage>
        <taxon>Bacteria</taxon>
        <taxon>Pseudomonadati</taxon>
        <taxon>Pseudomonadota</taxon>
        <taxon>Betaproteobacteria</taxon>
        <taxon>Burkholderiales</taxon>
        <taxon>Oxalobacteraceae</taxon>
        <taxon>Telluria group</taxon>
        <taxon>Duganella</taxon>
    </lineage>
</organism>
<protein>
    <submittedName>
        <fullName evidence="1">Uncharacterized protein</fullName>
    </submittedName>
</protein>
<accession>A0A845H3A7</accession>
<dbReference type="Proteomes" id="UP000447355">
    <property type="component" value="Unassembled WGS sequence"/>
</dbReference>
<reference evidence="1" key="1">
    <citation type="submission" date="2019-12" db="EMBL/GenBank/DDBJ databases">
        <title>Novel species isolated from a subtropical stream in China.</title>
        <authorList>
            <person name="Lu H."/>
        </authorList>
    </citation>
    <scope>NUCLEOTIDE SEQUENCE [LARGE SCALE GENOMIC DNA]</scope>
    <source>
        <strain evidence="1">FT81W</strain>
    </source>
</reference>
<gene>
    <name evidence="1" type="ORF">GTP90_35385</name>
</gene>
<dbReference type="AlphaFoldDB" id="A0A845H3A7"/>
<sequence>MMTSASSTGPLRRHAAKIALVALLSIPAIVGGMHAVRDRRGENRVLASLPDRPTDWPSALALPPKLDAWINDNFGFRAALLQAHNRLRYRLFHEFPSIQVEAGRHGRIFLSAHGTNVPRFSAVKAACAGGEAKPGTPAYIGRLFHDFHAMGLRPQMMIVPSAPVVVYDDLPAWLAPVCASAATPVAGWLASGAFGPEAQPSIYYPLQEMREISRREVVFPKHWFHWSGAGLAEVARLTLPRFGRPPEPAAPPLTVVTLDGIPSDISGLFAGVQLKGPIQGVDFAASGVESCYGGRCFPEFKEYAETLYDISRFHNPKAPKRRLVMVTDSFGSKVAGWYARYYSDVEQVATNNISQLSTDQIRRLKEYLFRDRENMDLLILYHDVGTTTGAMQQGLERFHEKP</sequence>
<evidence type="ECO:0000313" key="2">
    <source>
        <dbReference type="Proteomes" id="UP000447355"/>
    </source>
</evidence>